<name>D8TSU2_VOLCA</name>
<organism evidence="2">
    <name type="scientific">Volvox carteri f. nagariensis</name>
    <dbReference type="NCBI Taxonomy" id="3068"/>
    <lineage>
        <taxon>Eukaryota</taxon>
        <taxon>Viridiplantae</taxon>
        <taxon>Chlorophyta</taxon>
        <taxon>core chlorophytes</taxon>
        <taxon>Chlorophyceae</taxon>
        <taxon>CS clade</taxon>
        <taxon>Chlamydomonadales</taxon>
        <taxon>Volvocaceae</taxon>
        <taxon>Volvox</taxon>
    </lineage>
</organism>
<proteinExistence type="predicted"/>
<reference evidence="1 2" key="1">
    <citation type="journal article" date="2010" name="Science">
        <title>Genomic analysis of organismal complexity in the multicellular green alga Volvox carteri.</title>
        <authorList>
            <person name="Prochnik S.E."/>
            <person name="Umen J."/>
            <person name="Nedelcu A.M."/>
            <person name="Hallmann A."/>
            <person name="Miller S.M."/>
            <person name="Nishii I."/>
            <person name="Ferris P."/>
            <person name="Kuo A."/>
            <person name="Mitros T."/>
            <person name="Fritz-Laylin L.K."/>
            <person name="Hellsten U."/>
            <person name="Chapman J."/>
            <person name="Simakov O."/>
            <person name="Rensing S.A."/>
            <person name="Terry A."/>
            <person name="Pangilinan J."/>
            <person name="Kapitonov V."/>
            <person name="Jurka J."/>
            <person name="Salamov A."/>
            <person name="Shapiro H."/>
            <person name="Schmutz J."/>
            <person name="Grimwood J."/>
            <person name="Lindquist E."/>
            <person name="Lucas S."/>
            <person name="Grigoriev I.V."/>
            <person name="Schmitt R."/>
            <person name="Kirk D."/>
            <person name="Rokhsar D.S."/>
        </authorList>
    </citation>
    <scope>NUCLEOTIDE SEQUENCE [LARGE SCALE GENOMIC DNA]</scope>
    <source>
        <strain evidence="2">f. Nagariensis / Eve</strain>
    </source>
</reference>
<evidence type="ECO:0000313" key="1">
    <source>
        <dbReference type="EMBL" id="EFJ49436.1"/>
    </source>
</evidence>
<dbReference type="AlphaFoldDB" id="D8TSU2"/>
<evidence type="ECO:0000313" key="2">
    <source>
        <dbReference type="Proteomes" id="UP000001058"/>
    </source>
</evidence>
<dbReference type="EMBL" id="GL378335">
    <property type="protein sequence ID" value="EFJ49436.1"/>
    <property type="molecule type" value="Genomic_DNA"/>
</dbReference>
<dbReference type="InParanoid" id="D8TSU2"/>
<dbReference type="KEGG" id="vcn:VOLCADRAFT_104317"/>
<dbReference type="GeneID" id="9618587"/>
<accession>D8TSU2</accession>
<dbReference type="RefSeq" id="XP_002949417.1">
    <property type="nucleotide sequence ID" value="XM_002949371.1"/>
</dbReference>
<protein>
    <submittedName>
        <fullName evidence="1">Uncharacterized protein</fullName>
    </submittedName>
</protein>
<keyword evidence="2" id="KW-1185">Reference proteome</keyword>
<sequence>MSSGEVLGHLYDCIQEARSAQLNVKYLSWKYAHCIALHPNGEQLQYKDLTAEAPVSSKAVHIWDITYKKEGSEPFCLSRALGSVVKKHIFKDYLIQGAKEHVLRTCGSSYNSMDLDTKIGMVKAELEKAPKPLPGQIGYKYGAKYFWPQRPWVDELKRLMKEKDNMAKSAGELKQLVDLQSQQQTAAATAPALLISTGAVNVRVAASNQPHTAAMPAAVPMGAVTTAAVDSSETLEGKDVCHGPKWKNMGTWCQSASLGTGGAAVAAANAGLAEGEVFNPVDDTPSEDLFPALAAELAGPVGVNKSKKRKLEAAETVLDAAEKVGRMGDDSMEDDSNEDEYVTIENTAYSVDTADDVPAALAERGLAILHLHYLKDNVKPQEVEMAILFAQQNATAIFQDIPLDEEGNFIPERDENGRKEGMSDYGTRQWRQVIINSDDHEEMLKVFRVLVEVEMVTVQLAMESHTLHHSSPAILINRQAACQKPVSRQCWHTHLSEGQTGFVVIAAVQKCSLLVFPGSHKQLQEYWRLQQLLKMDKIGEATFKACLSSNGGSFKAVRINLDLGDILFMSGHTIHAGGWGIDKHPALCIHWYVTEEKQKNEPSQIVLFDLPGLMRVPGLADGQGQDPVRAVWGLACRRGLQQALTAAHTGASIALAGAQLDARWQLHHDQKKVTPVHAGASIALVGPHDQKRLLLRMRAPRLHLRVPNSMLAGNFITTKKDYSCARCADRRWSSRN</sequence>
<dbReference type="SUPFAM" id="SSF51197">
    <property type="entry name" value="Clavaminate synthase-like"/>
    <property type="match status" value="1"/>
</dbReference>
<dbReference type="Proteomes" id="UP000001058">
    <property type="component" value="Unassembled WGS sequence"/>
</dbReference>
<dbReference type="OrthoDB" id="547380at2759"/>
<gene>
    <name evidence="1" type="ORF">VOLCADRAFT_104317</name>
</gene>